<dbReference type="InterPro" id="IPR034804">
    <property type="entry name" value="SQR/QFR_C/D"/>
</dbReference>
<dbReference type="PIRSF" id="PIRSF000178">
    <property type="entry name" value="SDH_cyt_b560"/>
    <property type="match status" value="1"/>
</dbReference>
<dbReference type="AlphaFoldDB" id="A0A7W7Z043"/>
<evidence type="ECO:0000256" key="7">
    <source>
        <dbReference type="ARBA" id="ARBA00022723"/>
    </source>
</evidence>
<feature type="transmembrane region" description="Helical" evidence="13">
    <location>
        <begin position="84"/>
        <end position="107"/>
    </location>
</feature>
<dbReference type="PANTHER" id="PTHR10978:SF5">
    <property type="entry name" value="SUCCINATE DEHYDROGENASE CYTOCHROME B560 SUBUNIT, MITOCHONDRIAL"/>
    <property type="match status" value="1"/>
</dbReference>
<comment type="cofactor">
    <cofactor evidence="12">
        <name>heme</name>
        <dbReference type="ChEBI" id="CHEBI:30413"/>
    </cofactor>
    <text evidence="12">The heme is bound between the two transmembrane subunits.</text>
</comment>
<dbReference type="EMBL" id="JACHIH010000001">
    <property type="protein sequence ID" value="MBB5045434.1"/>
    <property type="molecule type" value="Genomic_DNA"/>
</dbReference>
<protein>
    <recommendedName>
        <fullName evidence="4">Succinate dehydrogenase cytochrome b556 subunit</fullName>
    </recommendedName>
</protein>
<keyword evidence="7 12" id="KW-0479">Metal-binding</keyword>
<keyword evidence="10 13" id="KW-0472">Membrane</keyword>
<evidence type="ECO:0000256" key="8">
    <source>
        <dbReference type="ARBA" id="ARBA00022989"/>
    </source>
</evidence>
<evidence type="ECO:0000256" key="12">
    <source>
        <dbReference type="PIRSR" id="PIRSR000178-1"/>
    </source>
</evidence>
<gene>
    <name evidence="14" type="ORF">HNR60_000163</name>
</gene>
<evidence type="ECO:0000256" key="10">
    <source>
        <dbReference type="ARBA" id="ARBA00023136"/>
    </source>
</evidence>
<dbReference type="PANTHER" id="PTHR10978">
    <property type="entry name" value="SUCCINATE DEHYDROGENASE CYTOCHROME B560 SUBUNIT"/>
    <property type="match status" value="1"/>
</dbReference>
<dbReference type="GO" id="GO:0016020">
    <property type="term" value="C:membrane"/>
    <property type="evidence" value="ECO:0007669"/>
    <property type="project" value="UniProtKB-SubCell"/>
</dbReference>
<comment type="similarity">
    <text evidence="3">Belongs to the cytochrome b560 family.</text>
</comment>
<keyword evidence="8 13" id="KW-1133">Transmembrane helix</keyword>
<dbReference type="GO" id="GO:0009055">
    <property type="term" value="F:electron transfer activity"/>
    <property type="evidence" value="ECO:0007669"/>
    <property type="project" value="InterPro"/>
</dbReference>
<evidence type="ECO:0000256" key="3">
    <source>
        <dbReference type="ARBA" id="ARBA00007244"/>
    </source>
</evidence>
<dbReference type="SUPFAM" id="SSF81343">
    <property type="entry name" value="Fumarate reductase respiratory complex transmembrane subunits"/>
    <property type="match status" value="1"/>
</dbReference>
<comment type="function">
    <text evidence="1">Membrane-anchoring subunit of succinate dehydrogenase (SDH).</text>
</comment>
<reference evidence="14 15" key="1">
    <citation type="submission" date="2020-08" db="EMBL/GenBank/DDBJ databases">
        <title>Genomic Encyclopedia of Type Strains, Phase IV (KMG-IV): sequencing the most valuable type-strain genomes for metagenomic binning, comparative biology and taxonomic classification.</title>
        <authorList>
            <person name="Goeker M."/>
        </authorList>
    </citation>
    <scope>NUCLEOTIDE SEQUENCE [LARGE SCALE GENOMIC DNA]</scope>
    <source>
        <strain evidence="14 15">DSM 12706</strain>
    </source>
</reference>
<evidence type="ECO:0000313" key="14">
    <source>
        <dbReference type="EMBL" id="MBB5045434.1"/>
    </source>
</evidence>
<dbReference type="GO" id="GO:0046872">
    <property type="term" value="F:metal ion binding"/>
    <property type="evidence" value="ECO:0007669"/>
    <property type="project" value="UniProtKB-KW"/>
</dbReference>
<dbReference type="NCBIfam" id="TIGR02970">
    <property type="entry name" value="succ_dehyd_cytB"/>
    <property type="match status" value="1"/>
</dbReference>
<dbReference type="PROSITE" id="PS01001">
    <property type="entry name" value="SDH_CYT_2"/>
    <property type="match status" value="1"/>
</dbReference>
<evidence type="ECO:0000256" key="2">
    <source>
        <dbReference type="ARBA" id="ARBA00004141"/>
    </source>
</evidence>
<dbReference type="CDD" id="cd03499">
    <property type="entry name" value="SQR_TypeC_SdhC"/>
    <property type="match status" value="1"/>
</dbReference>
<evidence type="ECO:0000313" key="15">
    <source>
        <dbReference type="Proteomes" id="UP000542353"/>
    </source>
</evidence>
<keyword evidence="15" id="KW-1185">Reference proteome</keyword>
<name>A0A7W7Z043_9BRAD</name>
<evidence type="ECO:0000256" key="1">
    <source>
        <dbReference type="ARBA" id="ARBA00004050"/>
    </source>
</evidence>
<sequence length="111" mass="12182">MALSIVHRLTGITLYFGTILLAWWLIAVAAGPSAYATVQAFTGSWIGRLILFGYTWSLIHHMLSGVRHFIWDLGYGFTSAERESLTWAALIGGVVLTVLLWIVAFTLGGAR</sequence>
<feature type="transmembrane region" description="Helical" evidence="13">
    <location>
        <begin position="45"/>
        <end position="64"/>
    </location>
</feature>
<evidence type="ECO:0000256" key="13">
    <source>
        <dbReference type="SAM" id="Phobius"/>
    </source>
</evidence>
<keyword evidence="9 12" id="KW-0408">Iron</keyword>
<dbReference type="Proteomes" id="UP000542353">
    <property type="component" value="Unassembled WGS sequence"/>
</dbReference>
<dbReference type="InterPro" id="IPR014314">
    <property type="entry name" value="Succ_DH_cytb556"/>
</dbReference>
<dbReference type="Pfam" id="PF01127">
    <property type="entry name" value="Sdh_cyt"/>
    <property type="match status" value="1"/>
</dbReference>
<proteinExistence type="inferred from homology"/>
<dbReference type="GO" id="GO:0006099">
    <property type="term" value="P:tricarboxylic acid cycle"/>
    <property type="evidence" value="ECO:0007669"/>
    <property type="project" value="InterPro"/>
</dbReference>
<keyword evidence="5 12" id="KW-0349">Heme</keyword>
<comment type="subunit">
    <text evidence="11">Part of an enzyme complex containing four subunits: a flavoprotein, an iron-sulfur protein, plus two membrane-anchoring proteins, SdhC and SdhD. The complex can form homotrimers.</text>
</comment>
<comment type="caution">
    <text evidence="14">The sequence shown here is derived from an EMBL/GenBank/DDBJ whole genome shotgun (WGS) entry which is preliminary data.</text>
</comment>
<evidence type="ECO:0000256" key="4">
    <source>
        <dbReference type="ARBA" id="ARBA00020076"/>
    </source>
</evidence>
<organism evidence="14 15">
    <name type="scientific">Rhodopseudomonas rhenobacensis</name>
    <dbReference type="NCBI Taxonomy" id="87461"/>
    <lineage>
        <taxon>Bacteria</taxon>
        <taxon>Pseudomonadati</taxon>
        <taxon>Pseudomonadota</taxon>
        <taxon>Alphaproteobacteria</taxon>
        <taxon>Hyphomicrobiales</taxon>
        <taxon>Nitrobacteraceae</taxon>
        <taxon>Rhodopseudomonas</taxon>
    </lineage>
</organism>
<evidence type="ECO:0000256" key="6">
    <source>
        <dbReference type="ARBA" id="ARBA00022692"/>
    </source>
</evidence>
<dbReference type="InterPro" id="IPR018495">
    <property type="entry name" value="Succ_DH_cyt_bsu_CS"/>
</dbReference>
<accession>A0A7W7Z043</accession>
<evidence type="ECO:0000256" key="9">
    <source>
        <dbReference type="ARBA" id="ARBA00023004"/>
    </source>
</evidence>
<evidence type="ECO:0000256" key="5">
    <source>
        <dbReference type="ARBA" id="ARBA00022617"/>
    </source>
</evidence>
<dbReference type="InterPro" id="IPR000701">
    <property type="entry name" value="SuccDH_FuR_B_TM-su"/>
</dbReference>
<keyword evidence="6 13" id="KW-0812">Transmembrane</keyword>
<dbReference type="Gene3D" id="1.20.1300.10">
    <property type="entry name" value="Fumarate reductase/succinate dehydrogenase, transmembrane subunit"/>
    <property type="match status" value="1"/>
</dbReference>
<feature type="transmembrane region" description="Helical" evidence="13">
    <location>
        <begin position="12"/>
        <end position="38"/>
    </location>
</feature>
<comment type="subcellular location">
    <subcellularLocation>
        <location evidence="2">Membrane</location>
        <topology evidence="2">Multi-pass membrane protein</topology>
    </subcellularLocation>
</comment>
<feature type="binding site" description="axial binding residue" evidence="12">
    <location>
        <position position="61"/>
    </location>
    <ligand>
        <name>heme</name>
        <dbReference type="ChEBI" id="CHEBI:30413"/>
        <note>ligand shared with second transmembrane subunit</note>
    </ligand>
    <ligandPart>
        <name>Fe</name>
        <dbReference type="ChEBI" id="CHEBI:18248"/>
    </ligandPart>
</feature>
<evidence type="ECO:0000256" key="11">
    <source>
        <dbReference type="ARBA" id="ARBA00025912"/>
    </source>
</evidence>